<evidence type="ECO:0000313" key="2">
    <source>
        <dbReference type="EMBL" id="MBC9712865.1"/>
    </source>
</evidence>
<feature type="domain" description="N-acetyltransferase" evidence="1">
    <location>
        <begin position="110"/>
        <end position="253"/>
    </location>
</feature>
<comment type="caution">
    <text evidence="2">The sequence shown here is derived from an EMBL/GenBank/DDBJ whole genome shotgun (WGS) entry which is preliminary data.</text>
</comment>
<dbReference type="EMBL" id="JACTVJ010000005">
    <property type="protein sequence ID" value="MBC9712865.1"/>
    <property type="molecule type" value="Genomic_DNA"/>
</dbReference>
<reference evidence="2 3" key="1">
    <citation type="submission" date="2020-08" db="EMBL/GenBank/DDBJ databases">
        <title>Genemic of Streptomyces polyaspartic.</title>
        <authorList>
            <person name="Liu W."/>
        </authorList>
    </citation>
    <scope>NUCLEOTIDE SEQUENCE [LARGE SCALE GENOMIC DNA]</scope>
    <source>
        <strain evidence="2 3">TRM66268-LWL</strain>
    </source>
</reference>
<dbReference type="InterPro" id="IPR000182">
    <property type="entry name" value="GNAT_dom"/>
</dbReference>
<dbReference type="Gene3D" id="3.40.630.30">
    <property type="match status" value="1"/>
</dbReference>
<dbReference type="InterPro" id="IPR016181">
    <property type="entry name" value="Acyl_CoA_acyltransferase"/>
</dbReference>
<proteinExistence type="predicted"/>
<dbReference type="PROSITE" id="PS51186">
    <property type="entry name" value="GNAT"/>
    <property type="match status" value="1"/>
</dbReference>
<organism evidence="2 3">
    <name type="scientific">Streptomyces polyasparticus</name>
    <dbReference type="NCBI Taxonomy" id="2767826"/>
    <lineage>
        <taxon>Bacteria</taxon>
        <taxon>Bacillati</taxon>
        <taxon>Actinomycetota</taxon>
        <taxon>Actinomycetes</taxon>
        <taxon>Kitasatosporales</taxon>
        <taxon>Streptomycetaceae</taxon>
        <taxon>Streptomyces</taxon>
    </lineage>
</organism>
<keyword evidence="3" id="KW-1185">Reference proteome</keyword>
<accession>A0ABR7SBL8</accession>
<gene>
    <name evidence="2" type="ORF">H9Y04_09800</name>
</gene>
<evidence type="ECO:0000313" key="3">
    <source>
        <dbReference type="Proteomes" id="UP000642284"/>
    </source>
</evidence>
<dbReference type="Pfam" id="PF00583">
    <property type="entry name" value="Acetyltransf_1"/>
    <property type="match status" value="1"/>
</dbReference>
<dbReference type="RefSeq" id="WP_187813349.1">
    <property type="nucleotide sequence ID" value="NZ_JACTVJ010000005.1"/>
</dbReference>
<dbReference type="SUPFAM" id="SSF55729">
    <property type="entry name" value="Acyl-CoA N-acyltransferases (Nat)"/>
    <property type="match status" value="1"/>
</dbReference>
<protein>
    <submittedName>
        <fullName evidence="2">GNAT family N-acetyltransferase</fullName>
    </submittedName>
</protein>
<evidence type="ECO:0000259" key="1">
    <source>
        <dbReference type="PROSITE" id="PS51186"/>
    </source>
</evidence>
<sequence length="253" mass="27947">MSTPVLQQVDAFLSGFARRQAERIVELPGGFAVLDETFGHSRMNNQIYIDAPVAPEALPAVADEVLGHLPHRLITVLDDAIAEACAEELARAGYSRSAYLVMVHEGPVPPDGRAAERVDLDALRTPLTRLWRAALPDVEDEVVRHLVDRRAARRRGGIVHFLAARTPEGEIASWADFYLDPERGIAQIEDLCTAPDQLRKGYADVVLGTALRLAADGGCGTRFLTADAADWPRRWYERRGFSAVGRFSCFERD</sequence>
<name>A0ABR7SBL8_9ACTN</name>
<dbReference type="Proteomes" id="UP000642284">
    <property type="component" value="Unassembled WGS sequence"/>
</dbReference>